<comment type="caution">
    <text evidence="2">The sequence shown here is derived from an EMBL/GenBank/DDBJ whole genome shotgun (WGS) entry which is preliminary data.</text>
</comment>
<reference evidence="3" key="1">
    <citation type="journal article" date="2019" name="Int. J. Syst. Evol. Microbiol.">
        <title>The Global Catalogue of Microorganisms (GCM) 10K type strain sequencing project: providing services to taxonomists for standard genome sequencing and annotation.</title>
        <authorList>
            <consortium name="The Broad Institute Genomics Platform"/>
            <consortium name="The Broad Institute Genome Sequencing Center for Infectious Disease"/>
            <person name="Wu L."/>
            <person name="Ma J."/>
        </authorList>
    </citation>
    <scope>NUCLEOTIDE SEQUENCE [LARGE SCALE GENOMIC DNA]</scope>
    <source>
        <strain evidence="3">JCM 17925</strain>
    </source>
</reference>
<dbReference type="CDD" id="cd03143">
    <property type="entry name" value="A4_beta-galactosidase_middle_domain"/>
    <property type="match status" value="1"/>
</dbReference>
<dbReference type="Pfam" id="PF02585">
    <property type="entry name" value="PIG-L"/>
    <property type="match status" value="1"/>
</dbReference>
<gene>
    <name evidence="2" type="ORF">GCM10023187_43490</name>
</gene>
<proteinExistence type="predicted"/>
<dbReference type="InterPro" id="IPR003737">
    <property type="entry name" value="GlcNAc_PI_deacetylase-related"/>
</dbReference>
<dbReference type="EMBL" id="BAABHB010000011">
    <property type="protein sequence ID" value="GAA4414266.1"/>
    <property type="molecule type" value="Genomic_DNA"/>
</dbReference>
<organism evidence="2 3">
    <name type="scientific">Nibrella viscosa</name>
    <dbReference type="NCBI Taxonomy" id="1084524"/>
    <lineage>
        <taxon>Bacteria</taxon>
        <taxon>Pseudomonadati</taxon>
        <taxon>Bacteroidota</taxon>
        <taxon>Cytophagia</taxon>
        <taxon>Cytophagales</taxon>
        <taxon>Spirosomataceae</taxon>
        <taxon>Nibrella</taxon>
    </lineage>
</organism>
<keyword evidence="1" id="KW-0732">Signal</keyword>
<name>A0ABP8KT04_9BACT</name>
<sequence length="835" mass="92500">MRIPNLFVFLSSLLGLTAGAVGQPYRSTSAGDILHDLKKLNVVGSALYVAAHPDDENTLLLTYLANERQVRTAYLSLTRGDGGQNLIGPEQGENIGVIRTQELLAARRIDGPQQFFSRAYDFGFSKSTDEAVRTWGQDKVLADVVWRVRQFQPDIIITRFPPDARAGHGHHSASAYLAEEAFKISGDPTRYPEQLAYVKPWKAKRIMWNIFIPGAFMSNKKPDEAGNMVGVETGLYNPLLGKSYGEIAAESRSQHKSQGFGVPASRGSRIDYLLVRNGDPVQQDPFDGVDLSWKRVPNSGRVQELVNQAIATFRPEQPSASVPVLVNLYRELQKLDAGNTYVAAKKQDVEKLIQDCLGLWFEANPATYAAAPGESVRVTLSAVNRSNVPVQLTKIRLPDVGRDTTLALSLAANDQQILPVTVTIARNQPISQPYWLRKPLDRGLFQVDDQRLIGLPENPPALIAEFTFDINGQPFTFSRPWIYKSTDPVDGEIYRPFVIQPDVMANLADRVYVFADNTPKTVEVILKAGRANVAGTLKLETPEGWRVEPAQLPFRLNDKFQEQRVTFTVTPAGRAADGKLRAVMTTNTGTFTTGLRLIQYKHIPTQTLFPPAEAKLVKLDVKVRAKTIGYIAGAGDEVPAALRQMGTQVTMLSEADLNKSVSGYDAIVVGVRAYNTEEWLKNYQAKLMEYVSNGGTMIVQYVTPGGSFIQNGLKVNQLGPYPFSVGRDRVAEEDAVMTFLNPQHLLLNTPNKITQKDFEGWIQERGLYFAQDWDKAYEPLFSANDTNEAPKQGSLIYAKYGKGHFIYTGLSFFRELPAGVPGAYRLFANMISAGK</sequence>
<feature type="signal peptide" evidence="1">
    <location>
        <begin position="1"/>
        <end position="20"/>
    </location>
</feature>
<feature type="chain" id="PRO_5046848121" description="N-acetylglucosaminyl deacetylase, LmbE family" evidence="1">
    <location>
        <begin position="21"/>
        <end position="835"/>
    </location>
</feature>
<dbReference type="SUPFAM" id="SSF52317">
    <property type="entry name" value="Class I glutamine amidotransferase-like"/>
    <property type="match status" value="1"/>
</dbReference>
<dbReference type="InterPro" id="IPR029062">
    <property type="entry name" value="Class_I_gatase-like"/>
</dbReference>
<dbReference type="PANTHER" id="PTHR12993:SF11">
    <property type="entry name" value="N-ACETYLGLUCOSAMINYL-PHOSPHATIDYLINOSITOL DE-N-ACETYLASE"/>
    <property type="match status" value="1"/>
</dbReference>
<evidence type="ECO:0000313" key="2">
    <source>
        <dbReference type="EMBL" id="GAA4414266.1"/>
    </source>
</evidence>
<evidence type="ECO:0008006" key="4">
    <source>
        <dbReference type="Google" id="ProtNLM"/>
    </source>
</evidence>
<evidence type="ECO:0000256" key="1">
    <source>
        <dbReference type="SAM" id="SignalP"/>
    </source>
</evidence>
<protein>
    <recommendedName>
        <fullName evidence="4">N-acetylglucosaminyl deacetylase, LmbE family</fullName>
    </recommendedName>
</protein>
<evidence type="ECO:0000313" key="3">
    <source>
        <dbReference type="Proteomes" id="UP001500936"/>
    </source>
</evidence>
<keyword evidence="3" id="KW-1185">Reference proteome</keyword>
<accession>A0ABP8KT04</accession>
<dbReference type="InterPro" id="IPR024078">
    <property type="entry name" value="LmbE-like_dom_sf"/>
</dbReference>
<dbReference type="SUPFAM" id="SSF102588">
    <property type="entry name" value="LmbE-like"/>
    <property type="match status" value="1"/>
</dbReference>
<dbReference type="RefSeq" id="WP_370469345.1">
    <property type="nucleotide sequence ID" value="NZ_BAABHB010000011.1"/>
</dbReference>
<dbReference type="PANTHER" id="PTHR12993">
    <property type="entry name" value="N-ACETYLGLUCOSAMINYL-PHOSPHATIDYLINOSITOL DE-N-ACETYLASE-RELATED"/>
    <property type="match status" value="1"/>
</dbReference>
<dbReference type="Proteomes" id="UP001500936">
    <property type="component" value="Unassembled WGS sequence"/>
</dbReference>
<dbReference type="Gene3D" id="3.40.50.10320">
    <property type="entry name" value="LmbE-like"/>
    <property type="match status" value="1"/>
</dbReference>